<dbReference type="InterPro" id="IPR051931">
    <property type="entry name" value="PAK3-like"/>
</dbReference>
<dbReference type="InterPro" id="IPR000719">
    <property type="entry name" value="Prot_kinase_dom"/>
</dbReference>
<dbReference type="GO" id="GO:0005524">
    <property type="term" value="F:ATP binding"/>
    <property type="evidence" value="ECO:0007669"/>
    <property type="project" value="UniProtKB-KW"/>
</dbReference>
<evidence type="ECO:0000256" key="1">
    <source>
        <dbReference type="ARBA" id="ARBA00008874"/>
    </source>
</evidence>
<comment type="caution">
    <text evidence="6">The sequence shown here is derived from an EMBL/GenBank/DDBJ whole genome shotgun (WGS) entry which is preliminary data.</text>
</comment>
<keyword evidence="4" id="KW-0067">ATP-binding</keyword>
<dbReference type="SUPFAM" id="SSF56112">
    <property type="entry name" value="Protein kinase-like (PK-like)"/>
    <property type="match status" value="1"/>
</dbReference>
<dbReference type="GO" id="GO:0004674">
    <property type="term" value="F:protein serine/threonine kinase activity"/>
    <property type="evidence" value="ECO:0007669"/>
    <property type="project" value="UniProtKB-EC"/>
</dbReference>
<comment type="similarity">
    <text evidence="1">Belongs to the protein kinase superfamily. STE Ser/Thr protein kinase family. STE20 subfamily.</text>
</comment>
<dbReference type="Proteomes" id="UP000521525">
    <property type="component" value="Unassembled WGS sequence"/>
</dbReference>
<dbReference type="AlphaFoldDB" id="A0A7K7KDZ0"/>
<dbReference type="PANTHER" id="PTHR45832:SF22">
    <property type="entry name" value="SERINE_THREONINE-PROTEIN KINASE SAMKA-RELATED"/>
    <property type="match status" value="1"/>
</dbReference>
<proteinExistence type="inferred from homology"/>
<gene>
    <name evidence="6" type="primary">Pak1_3</name>
    <name evidence="6" type="ORF">AGEPHO_R14634</name>
</gene>
<feature type="non-terminal residue" evidence="6">
    <location>
        <position position="77"/>
    </location>
</feature>
<dbReference type="PROSITE" id="PS50011">
    <property type="entry name" value="PROTEIN_KINASE_DOM"/>
    <property type="match status" value="1"/>
</dbReference>
<dbReference type="PANTHER" id="PTHR45832">
    <property type="entry name" value="SERINE/THREONINE-PROTEIN KINASE SAMKA-RELATED-RELATED"/>
    <property type="match status" value="1"/>
</dbReference>
<feature type="non-terminal residue" evidence="6">
    <location>
        <position position="1"/>
    </location>
</feature>
<dbReference type="InterPro" id="IPR011009">
    <property type="entry name" value="Kinase-like_dom_sf"/>
</dbReference>
<dbReference type="Gene3D" id="3.30.200.20">
    <property type="entry name" value="Phosphorylase Kinase, domain 1"/>
    <property type="match status" value="1"/>
</dbReference>
<accession>A0A7K7KDZ0</accession>
<keyword evidence="7" id="KW-1185">Reference proteome</keyword>
<keyword evidence="3" id="KW-0547">Nucleotide-binding</keyword>
<protein>
    <recommendedName>
        <fullName evidence="2">non-specific serine/threonine protein kinase</fullName>
        <ecNumber evidence="2">2.7.11.1</ecNumber>
    </recommendedName>
</protein>
<organism evidence="6 7">
    <name type="scientific">Agelaius phoeniceus</name>
    <name type="common">Red-winged blackbird</name>
    <name type="synonym">Oriolus phoeniceus</name>
    <dbReference type="NCBI Taxonomy" id="39638"/>
    <lineage>
        <taxon>Eukaryota</taxon>
        <taxon>Metazoa</taxon>
        <taxon>Chordata</taxon>
        <taxon>Craniata</taxon>
        <taxon>Vertebrata</taxon>
        <taxon>Euteleostomi</taxon>
        <taxon>Archelosauria</taxon>
        <taxon>Archosauria</taxon>
        <taxon>Dinosauria</taxon>
        <taxon>Saurischia</taxon>
        <taxon>Theropoda</taxon>
        <taxon>Coelurosauria</taxon>
        <taxon>Aves</taxon>
        <taxon>Neognathae</taxon>
        <taxon>Neoaves</taxon>
        <taxon>Telluraves</taxon>
        <taxon>Australaves</taxon>
        <taxon>Passeriformes</taxon>
        <taxon>Passeroidea</taxon>
        <taxon>Icteridae</taxon>
        <taxon>Agelaius</taxon>
    </lineage>
</organism>
<dbReference type="EC" id="2.7.11.1" evidence="2"/>
<evidence type="ECO:0000313" key="7">
    <source>
        <dbReference type="Proteomes" id="UP000521525"/>
    </source>
</evidence>
<dbReference type="Pfam" id="PF00069">
    <property type="entry name" value="Pkinase"/>
    <property type="match status" value="1"/>
</dbReference>
<evidence type="ECO:0000256" key="4">
    <source>
        <dbReference type="ARBA" id="ARBA00022840"/>
    </source>
</evidence>
<evidence type="ECO:0000256" key="3">
    <source>
        <dbReference type="ARBA" id="ARBA00022741"/>
    </source>
</evidence>
<evidence type="ECO:0000313" key="6">
    <source>
        <dbReference type="EMBL" id="NWZ16944.1"/>
    </source>
</evidence>
<evidence type="ECO:0000259" key="5">
    <source>
        <dbReference type="PROSITE" id="PS50011"/>
    </source>
</evidence>
<dbReference type="EMBL" id="VZSP01013846">
    <property type="protein sequence ID" value="NWZ16944.1"/>
    <property type="molecule type" value="Genomic_DNA"/>
</dbReference>
<name>A0A7K7KDZ0_AGEPH</name>
<sequence length="77" mass="8738">QVAIKKMSLRGQDRERAVNEILLLKDKKSPNIVNSLDSFLVDGDLWLVMEYMDGGTLRDVVRQTRMAEGEMAAVSRE</sequence>
<keyword evidence="6" id="KW-0418">Kinase</keyword>
<evidence type="ECO:0000256" key="2">
    <source>
        <dbReference type="ARBA" id="ARBA00012513"/>
    </source>
</evidence>
<reference evidence="6 7" key="1">
    <citation type="submission" date="2019-09" db="EMBL/GenBank/DDBJ databases">
        <title>Bird 10,000 Genomes (B10K) Project - Family phase.</title>
        <authorList>
            <person name="Zhang G."/>
        </authorList>
    </citation>
    <scope>NUCLEOTIDE SEQUENCE [LARGE SCALE GENOMIC DNA]</scope>
    <source>
        <strain evidence="6">OUT-0050</strain>
        <tissue evidence="6">Muscle</tissue>
    </source>
</reference>
<keyword evidence="6" id="KW-0808">Transferase</keyword>
<feature type="domain" description="Protein kinase" evidence="5">
    <location>
        <begin position="1"/>
        <end position="77"/>
    </location>
</feature>